<evidence type="ECO:0000256" key="2">
    <source>
        <dbReference type="ARBA" id="ARBA00021549"/>
    </source>
</evidence>
<evidence type="ECO:0000259" key="12">
    <source>
        <dbReference type="Pfam" id="PF12019"/>
    </source>
</evidence>
<dbReference type="InterPro" id="IPR012902">
    <property type="entry name" value="N_methyl_site"/>
</dbReference>
<evidence type="ECO:0000256" key="5">
    <source>
        <dbReference type="ARBA" id="ARBA00022519"/>
    </source>
</evidence>
<protein>
    <recommendedName>
        <fullName evidence="2">Type II secretion system protein H</fullName>
    </recommendedName>
    <alternativeName>
        <fullName evidence="10">General secretion pathway protein H</fullName>
    </alternativeName>
</protein>
<dbReference type="SUPFAM" id="SSF54523">
    <property type="entry name" value="Pili subunits"/>
    <property type="match status" value="1"/>
</dbReference>
<evidence type="ECO:0000256" key="7">
    <source>
        <dbReference type="ARBA" id="ARBA00022989"/>
    </source>
</evidence>
<dbReference type="Gene3D" id="3.55.40.10">
    <property type="entry name" value="minor pseudopilin epsh domain"/>
    <property type="match status" value="1"/>
</dbReference>
<proteinExistence type="inferred from homology"/>
<evidence type="ECO:0000256" key="11">
    <source>
        <dbReference type="SAM" id="Phobius"/>
    </source>
</evidence>
<dbReference type="NCBIfam" id="TIGR02532">
    <property type="entry name" value="IV_pilin_GFxxxE"/>
    <property type="match status" value="1"/>
</dbReference>
<evidence type="ECO:0000256" key="10">
    <source>
        <dbReference type="ARBA" id="ARBA00030775"/>
    </source>
</evidence>
<evidence type="ECO:0000256" key="4">
    <source>
        <dbReference type="ARBA" id="ARBA00022481"/>
    </source>
</evidence>
<dbReference type="InterPro" id="IPR022346">
    <property type="entry name" value="T2SS_GspH"/>
</dbReference>
<dbReference type="Proteomes" id="UP000599009">
    <property type="component" value="Unassembled WGS sequence"/>
</dbReference>
<keyword evidence="3" id="KW-1003">Cell membrane</keyword>
<evidence type="ECO:0000256" key="6">
    <source>
        <dbReference type="ARBA" id="ARBA00022692"/>
    </source>
</evidence>
<dbReference type="RefSeq" id="WP_132987144.1">
    <property type="nucleotide sequence ID" value="NZ_BMME01000001.1"/>
</dbReference>
<evidence type="ECO:0000313" key="14">
    <source>
        <dbReference type="Proteomes" id="UP000599009"/>
    </source>
</evidence>
<dbReference type="EMBL" id="BMME01000001">
    <property type="protein sequence ID" value="GGK10903.1"/>
    <property type="molecule type" value="Genomic_DNA"/>
</dbReference>
<keyword evidence="8 11" id="KW-0472">Membrane</keyword>
<keyword evidence="4" id="KW-0488">Methylation</keyword>
<dbReference type="Pfam" id="PF12019">
    <property type="entry name" value="GspH"/>
    <property type="match status" value="1"/>
</dbReference>
<comment type="similarity">
    <text evidence="9">Belongs to the GSP H family.</text>
</comment>
<evidence type="ECO:0000256" key="3">
    <source>
        <dbReference type="ARBA" id="ARBA00022475"/>
    </source>
</evidence>
<comment type="caution">
    <text evidence="13">The sequence shown here is derived from an EMBL/GenBank/DDBJ whole genome shotgun (WGS) entry which is preliminary data.</text>
</comment>
<comment type="subcellular location">
    <subcellularLocation>
        <location evidence="1">Cell inner membrane</location>
        <topology evidence="1">Single-pass membrane protein</topology>
    </subcellularLocation>
</comment>
<evidence type="ECO:0000256" key="8">
    <source>
        <dbReference type="ARBA" id="ARBA00023136"/>
    </source>
</evidence>
<sequence>METQPGFTLIELCMTLAVVAVVTALAAPSVTQARRDANALAVYHSTTSSLALARSLAVTRGHPVTLCPSDDGHSCTGGVDWSAGWIMYLDRTRSSQPENASAVMEVSPPLKRGFALRSSAGRQRIRYLPHGWASGSNVSLALCSGGDSRLLGKVVVNNAGRARIQRAAGPTDCPGA</sequence>
<feature type="domain" description="General secretion pathway GspH" evidence="12">
    <location>
        <begin position="47"/>
        <end position="160"/>
    </location>
</feature>
<accession>A0ABQ2EGR3</accession>
<keyword evidence="14" id="KW-1185">Reference proteome</keyword>
<keyword evidence="5" id="KW-0997">Cell inner membrane</keyword>
<keyword evidence="6 11" id="KW-0812">Transmembrane</keyword>
<reference evidence="14" key="1">
    <citation type="journal article" date="2019" name="Int. J. Syst. Evol. Microbiol.">
        <title>The Global Catalogue of Microorganisms (GCM) 10K type strain sequencing project: providing services to taxonomists for standard genome sequencing and annotation.</title>
        <authorList>
            <consortium name="The Broad Institute Genomics Platform"/>
            <consortium name="The Broad Institute Genome Sequencing Center for Infectious Disease"/>
            <person name="Wu L."/>
            <person name="Ma J."/>
        </authorList>
    </citation>
    <scope>NUCLEOTIDE SEQUENCE [LARGE SCALE GENOMIC DNA]</scope>
    <source>
        <strain evidence="14">CGMCC 1.8985</strain>
    </source>
</reference>
<dbReference type="InterPro" id="IPR045584">
    <property type="entry name" value="Pilin-like"/>
</dbReference>
<organism evidence="13 14">
    <name type="scientific">Luteimonas terricola</name>
    <dbReference type="NCBI Taxonomy" id="645597"/>
    <lineage>
        <taxon>Bacteria</taxon>
        <taxon>Pseudomonadati</taxon>
        <taxon>Pseudomonadota</taxon>
        <taxon>Gammaproteobacteria</taxon>
        <taxon>Lysobacterales</taxon>
        <taxon>Lysobacteraceae</taxon>
        <taxon>Luteimonas</taxon>
    </lineage>
</organism>
<feature type="transmembrane region" description="Helical" evidence="11">
    <location>
        <begin position="6"/>
        <end position="27"/>
    </location>
</feature>
<keyword evidence="7 11" id="KW-1133">Transmembrane helix</keyword>
<evidence type="ECO:0000256" key="1">
    <source>
        <dbReference type="ARBA" id="ARBA00004377"/>
    </source>
</evidence>
<evidence type="ECO:0000313" key="13">
    <source>
        <dbReference type="EMBL" id="GGK10903.1"/>
    </source>
</evidence>
<gene>
    <name evidence="13" type="primary">fimT</name>
    <name evidence="13" type="ORF">GCM10011394_20450</name>
</gene>
<evidence type="ECO:0000256" key="9">
    <source>
        <dbReference type="ARBA" id="ARBA00025772"/>
    </source>
</evidence>
<name>A0ABQ2EGR3_9GAMM</name>